<dbReference type="Proteomes" id="UP000619293">
    <property type="component" value="Unassembled WGS sequence"/>
</dbReference>
<proteinExistence type="predicted"/>
<organism evidence="1 2">
    <name type="scientific">Catellatospora chokoriensis</name>
    <dbReference type="NCBI Taxonomy" id="310353"/>
    <lineage>
        <taxon>Bacteria</taxon>
        <taxon>Bacillati</taxon>
        <taxon>Actinomycetota</taxon>
        <taxon>Actinomycetes</taxon>
        <taxon>Micromonosporales</taxon>
        <taxon>Micromonosporaceae</taxon>
        <taxon>Catellatospora</taxon>
    </lineage>
</organism>
<dbReference type="EMBL" id="BONG01000028">
    <property type="protein sequence ID" value="GIF91083.1"/>
    <property type="molecule type" value="Genomic_DNA"/>
</dbReference>
<accession>A0A8J3K6D7</accession>
<evidence type="ECO:0000313" key="1">
    <source>
        <dbReference type="EMBL" id="GIF91083.1"/>
    </source>
</evidence>
<protein>
    <submittedName>
        <fullName evidence="1">Uncharacterized protein</fullName>
    </submittedName>
</protein>
<name>A0A8J3K6D7_9ACTN</name>
<gene>
    <name evidence="1" type="ORF">Cch02nite_45270</name>
</gene>
<keyword evidence="2" id="KW-1185">Reference proteome</keyword>
<sequence length="460" mass="47232">MRFDLLTAPVDGVPEAYDVVAGFDGALVAGLLRPGAEQIAALHALAAAVSGTPLAGRVAEAVDKTVAGSISDEHLAALVAARSALLGAAHDALLARLDEAAGRTRDPWPASGPGTAAGMDNLLAAARSWLSDLAIAGWRGIDHDLVAHADQAVQALLAEPRLRRLGALLDGFAGELRACAPGATMPRVPVRRWADLWARAVLLAQPGALSAGEAGTVSGRLLPLGVDLHEHPTAVQAQVHAVLETADGPRLVRASVAAPKVDTLVGSGVWQLLRGHSSLLAAVTEQRAMDLVDMPVTAGGDLIWSDEHAKPGTPAEPFATARVQLAVAAAAPVPPLERHPVRLAEPVLLEGYTATAHDDGVTLALPGLTVEVDVERMHSAGPLTPALVAASTACIGLLRWDGCWTVQPLAVEAQVKRKTLAVHAGAWAGGAGDAAGAKAEAAAADAVKVLRERAGRLLRR</sequence>
<comment type="caution">
    <text evidence="1">The sequence shown here is derived from an EMBL/GenBank/DDBJ whole genome shotgun (WGS) entry which is preliminary data.</text>
</comment>
<dbReference type="AlphaFoldDB" id="A0A8J3K6D7"/>
<evidence type="ECO:0000313" key="2">
    <source>
        <dbReference type="Proteomes" id="UP000619293"/>
    </source>
</evidence>
<reference evidence="1 2" key="1">
    <citation type="submission" date="2021-01" db="EMBL/GenBank/DDBJ databases">
        <title>Whole genome shotgun sequence of Catellatospora chokoriensis NBRC 107358.</title>
        <authorList>
            <person name="Komaki H."/>
            <person name="Tamura T."/>
        </authorList>
    </citation>
    <scope>NUCLEOTIDE SEQUENCE [LARGE SCALE GENOMIC DNA]</scope>
    <source>
        <strain evidence="1 2">NBRC 107358</strain>
    </source>
</reference>
<dbReference type="RefSeq" id="WP_203736354.1">
    <property type="nucleotide sequence ID" value="NZ_BAAALB010000001.1"/>
</dbReference>